<evidence type="ECO:0000313" key="2">
    <source>
        <dbReference type="Proteomes" id="UP000272528"/>
    </source>
</evidence>
<dbReference type="KEGG" id="palb:EJC50_12690"/>
<dbReference type="EMBL" id="CP034437">
    <property type="protein sequence ID" value="AZN40412.1"/>
    <property type="molecule type" value="Genomic_DNA"/>
</dbReference>
<dbReference type="RefSeq" id="WP_126015643.1">
    <property type="nucleotide sequence ID" value="NZ_CP034437.1"/>
</dbReference>
<sequence>MVQVYPDSHKADLILVLEIKNISSNLNDWDLREAVGEAEYFSASSAPVPFHFERDSEKQNRVADGFRKAVNLRAPKGKKRLYLKTFALKCGITVNVLENNMRKEVPRKIIKMFRILPLRRF</sequence>
<evidence type="ECO:0000313" key="1">
    <source>
        <dbReference type="EMBL" id="AZN40412.1"/>
    </source>
</evidence>
<dbReference type="AlphaFoldDB" id="A0A3S9A3X4"/>
<gene>
    <name evidence="1" type="ORF">EJC50_12690</name>
</gene>
<protein>
    <submittedName>
        <fullName evidence="1">Uncharacterized protein</fullName>
    </submittedName>
</protein>
<proteinExistence type="predicted"/>
<name>A0A3S9A3X4_9BACL</name>
<dbReference type="Proteomes" id="UP000272528">
    <property type="component" value="Chromosome"/>
</dbReference>
<reference evidence="2" key="1">
    <citation type="submission" date="2018-12" db="EMBL/GenBank/DDBJ databases">
        <title>Genome sequence of Peanibacillus sp.</title>
        <authorList>
            <person name="Subramani G."/>
            <person name="Srinivasan S."/>
            <person name="Kim M.K."/>
        </authorList>
    </citation>
    <scope>NUCLEOTIDE SEQUENCE [LARGE SCALE GENOMIC DNA]</scope>
    <source>
        <strain evidence="2">18JY67-1</strain>
    </source>
</reference>
<accession>A0A3S9A3X4</accession>
<organism evidence="1 2">
    <name type="scientific">Paenibacillus albus</name>
    <dbReference type="NCBI Taxonomy" id="2495582"/>
    <lineage>
        <taxon>Bacteria</taxon>
        <taxon>Bacillati</taxon>
        <taxon>Bacillota</taxon>
        <taxon>Bacilli</taxon>
        <taxon>Bacillales</taxon>
        <taxon>Paenibacillaceae</taxon>
        <taxon>Paenibacillus</taxon>
    </lineage>
</organism>
<keyword evidence="2" id="KW-1185">Reference proteome</keyword>